<dbReference type="GO" id="GO:0003676">
    <property type="term" value="F:nucleic acid binding"/>
    <property type="evidence" value="ECO:0007669"/>
    <property type="project" value="InterPro"/>
</dbReference>
<accession>A0A5C7IQ65</accession>
<dbReference type="CDD" id="cd06222">
    <property type="entry name" value="RNase_H_like"/>
    <property type="match status" value="1"/>
</dbReference>
<dbReference type="InterPro" id="IPR012337">
    <property type="entry name" value="RNaseH-like_sf"/>
</dbReference>
<name>A0A5C7IQ65_9ROSI</name>
<dbReference type="GO" id="GO:0004523">
    <property type="term" value="F:RNA-DNA hybrid ribonuclease activity"/>
    <property type="evidence" value="ECO:0007669"/>
    <property type="project" value="InterPro"/>
</dbReference>
<dbReference type="InterPro" id="IPR052929">
    <property type="entry name" value="RNase_H-like_EbsB-rel"/>
</dbReference>
<dbReference type="InterPro" id="IPR044730">
    <property type="entry name" value="RNase_H-like_dom_plant"/>
</dbReference>
<dbReference type="InterPro" id="IPR036397">
    <property type="entry name" value="RNaseH_sf"/>
</dbReference>
<dbReference type="AlphaFoldDB" id="A0A5C7IQ65"/>
<dbReference type="EMBL" id="VAHF01000001">
    <property type="protein sequence ID" value="TXG71533.1"/>
    <property type="molecule type" value="Genomic_DNA"/>
</dbReference>
<sequence length="265" mass="29683">MQLEVDCPICVKKPETSLHALWRCSSLKELRCVCNFAAGDASLDNVPFIEFVISCSSQLVLKEFELLCIIWWRVWHRRNKAVHNNNILPAAEIYDWGCNFITDYRGANERQYVQKVEVLRPPRWLAPPFGSVKINTDAALNFQLKVAGFGNKPPIAEALAILEGLRFAFSRNFSKVCLESDALCVVQAINNKSPPSSEVGVVLNDIFLVLDRFSEVSFAFVPRLGNKVAHGLAKLELNHEGESVWLNDCPLCVENLVLGDVPISL</sequence>
<evidence type="ECO:0000259" key="1">
    <source>
        <dbReference type="Pfam" id="PF13456"/>
    </source>
</evidence>
<proteinExistence type="predicted"/>
<dbReference type="PANTHER" id="PTHR47074">
    <property type="entry name" value="BNAC02G40300D PROTEIN"/>
    <property type="match status" value="1"/>
</dbReference>
<gene>
    <name evidence="2" type="ORF">EZV62_000112</name>
</gene>
<organism evidence="2 3">
    <name type="scientific">Acer yangbiense</name>
    <dbReference type="NCBI Taxonomy" id="1000413"/>
    <lineage>
        <taxon>Eukaryota</taxon>
        <taxon>Viridiplantae</taxon>
        <taxon>Streptophyta</taxon>
        <taxon>Embryophyta</taxon>
        <taxon>Tracheophyta</taxon>
        <taxon>Spermatophyta</taxon>
        <taxon>Magnoliopsida</taxon>
        <taxon>eudicotyledons</taxon>
        <taxon>Gunneridae</taxon>
        <taxon>Pentapetalae</taxon>
        <taxon>rosids</taxon>
        <taxon>malvids</taxon>
        <taxon>Sapindales</taxon>
        <taxon>Sapindaceae</taxon>
        <taxon>Hippocastanoideae</taxon>
        <taxon>Acereae</taxon>
        <taxon>Acer</taxon>
    </lineage>
</organism>
<evidence type="ECO:0000313" key="3">
    <source>
        <dbReference type="Proteomes" id="UP000323000"/>
    </source>
</evidence>
<dbReference type="SUPFAM" id="SSF53098">
    <property type="entry name" value="Ribonuclease H-like"/>
    <property type="match status" value="1"/>
</dbReference>
<dbReference type="PANTHER" id="PTHR47074:SF48">
    <property type="entry name" value="POLYNUCLEOTIDYL TRANSFERASE, RIBONUCLEASE H-LIKE SUPERFAMILY PROTEIN"/>
    <property type="match status" value="1"/>
</dbReference>
<dbReference type="Gene3D" id="3.30.420.10">
    <property type="entry name" value="Ribonuclease H-like superfamily/Ribonuclease H"/>
    <property type="match status" value="1"/>
</dbReference>
<protein>
    <recommendedName>
        <fullName evidence="1">RNase H type-1 domain-containing protein</fullName>
    </recommendedName>
</protein>
<evidence type="ECO:0000313" key="2">
    <source>
        <dbReference type="EMBL" id="TXG71533.1"/>
    </source>
</evidence>
<feature type="domain" description="RNase H type-1" evidence="1">
    <location>
        <begin position="147"/>
        <end position="234"/>
    </location>
</feature>
<dbReference type="InterPro" id="IPR002156">
    <property type="entry name" value="RNaseH_domain"/>
</dbReference>
<comment type="caution">
    <text evidence="2">The sequence shown here is derived from an EMBL/GenBank/DDBJ whole genome shotgun (WGS) entry which is preliminary data.</text>
</comment>
<dbReference type="Pfam" id="PF13456">
    <property type="entry name" value="RVT_3"/>
    <property type="match status" value="1"/>
</dbReference>
<keyword evidence="3" id="KW-1185">Reference proteome</keyword>
<reference evidence="3" key="1">
    <citation type="journal article" date="2019" name="Gigascience">
        <title>De novo genome assembly of the endangered Acer yangbiense, a plant species with extremely small populations endemic to Yunnan Province, China.</title>
        <authorList>
            <person name="Yang J."/>
            <person name="Wariss H.M."/>
            <person name="Tao L."/>
            <person name="Zhang R."/>
            <person name="Yun Q."/>
            <person name="Hollingsworth P."/>
            <person name="Dao Z."/>
            <person name="Luo G."/>
            <person name="Guo H."/>
            <person name="Ma Y."/>
            <person name="Sun W."/>
        </authorList>
    </citation>
    <scope>NUCLEOTIDE SEQUENCE [LARGE SCALE GENOMIC DNA]</scope>
    <source>
        <strain evidence="3">cv. Malutang</strain>
    </source>
</reference>
<dbReference type="Proteomes" id="UP000323000">
    <property type="component" value="Chromosome 1"/>
</dbReference>
<dbReference type="OrthoDB" id="1751124at2759"/>